<name>A0A5P1E9L8_ASPOF</name>
<accession>A0A5P1E9L8</accession>
<dbReference type="Gramene" id="ONK58195">
    <property type="protein sequence ID" value="ONK58195"/>
    <property type="gene ID" value="A4U43_C09F9350"/>
</dbReference>
<evidence type="ECO:0000313" key="1">
    <source>
        <dbReference type="EMBL" id="ONK58195.1"/>
    </source>
</evidence>
<proteinExistence type="predicted"/>
<organism evidence="1 2">
    <name type="scientific">Asparagus officinalis</name>
    <name type="common">Garden asparagus</name>
    <dbReference type="NCBI Taxonomy" id="4686"/>
    <lineage>
        <taxon>Eukaryota</taxon>
        <taxon>Viridiplantae</taxon>
        <taxon>Streptophyta</taxon>
        <taxon>Embryophyta</taxon>
        <taxon>Tracheophyta</taxon>
        <taxon>Spermatophyta</taxon>
        <taxon>Magnoliopsida</taxon>
        <taxon>Liliopsida</taxon>
        <taxon>Asparagales</taxon>
        <taxon>Asparagaceae</taxon>
        <taxon>Asparagoideae</taxon>
        <taxon>Asparagus</taxon>
    </lineage>
</organism>
<dbReference type="EMBL" id="CM007389">
    <property type="protein sequence ID" value="ONK58195.1"/>
    <property type="molecule type" value="Genomic_DNA"/>
</dbReference>
<keyword evidence="2" id="KW-1185">Reference proteome</keyword>
<gene>
    <name evidence="1" type="ORF">A4U43_C09F9350</name>
</gene>
<protein>
    <submittedName>
        <fullName evidence="1">Uncharacterized protein</fullName>
    </submittedName>
</protein>
<reference evidence="2" key="1">
    <citation type="journal article" date="2017" name="Nat. Commun.">
        <title>The asparagus genome sheds light on the origin and evolution of a young Y chromosome.</title>
        <authorList>
            <person name="Harkess A."/>
            <person name="Zhou J."/>
            <person name="Xu C."/>
            <person name="Bowers J.E."/>
            <person name="Van der Hulst R."/>
            <person name="Ayyampalayam S."/>
            <person name="Mercati F."/>
            <person name="Riccardi P."/>
            <person name="McKain M.R."/>
            <person name="Kakrana A."/>
            <person name="Tang H."/>
            <person name="Ray J."/>
            <person name="Groenendijk J."/>
            <person name="Arikit S."/>
            <person name="Mathioni S.M."/>
            <person name="Nakano M."/>
            <person name="Shan H."/>
            <person name="Telgmann-Rauber A."/>
            <person name="Kanno A."/>
            <person name="Yue Z."/>
            <person name="Chen H."/>
            <person name="Li W."/>
            <person name="Chen Y."/>
            <person name="Xu X."/>
            <person name="Zhang Y."/>
            <person name="Luo S."/>
            <person name="Chen H."/>
            <person name="Gao J."/>
            <person name="Mao Z."/>
            <person name="Pires J.C."/>
            <person name="Luo M."/>
            <person name="Kudrna D."/>
            <person name="Wing R.A."/>
            <person name="Meyers B.C."/>
            <person name="Yi K."/>
            <person name="Kong H."/>
            <person name="Lavrijsen P."/>
            <person name="Sunseri F."/>
            <person name="Falavigna A."/>
            <person name="Ye Y."/>
            <person name="Leebens-Mack J.H."/>
            <person name="Chen G."/>
        </authorList>
    </citation>
    <scope>NUCLEOTIDE SEQUENCE [LARGE SCALE GENOMIC DNA]</scope>
    <source>
        <strain evidence="2">cv. DH0086</strain>
    </source>
</reference>
<dbReference type="Proteomes" id="UP000243459">
    <property type="component" value="Chromosome 9"/>
</dbReference>
<evidence type="ECO:0000313" key="2">
    <source>
        <dbReference type="Proteomes" id="UP000243459"/>
    </source>
</evidence>
<dbReference type="AlphaFoldDB" id="A0A5P1E9L8"/>
<sequence>MATTSLRKATTRLPSPEVNRVLYVGVSFINADATNSSNDVDDGGRRRLRSEDVRGEGNRYWSQSWAAESEDIAPSKGF</sequence>